<sequence length="333" mass="34780">MAFQPPAVPTAPPSPDTPSATLAQPMCVMCFNAIDPSGAGGLTADITTIASVGGHPVAVATGVIVRDTSHVFSHTAMDDELVTDQARTALEDIPVRAIKLGFAGSPSNLAAIAELASDYPDIPIISYMPDLSWWQGDGLEEYLDAFQALVMPQTSVLVGNYGTLSRWLLPDWSHSRPPTARDIAKAAEARDVPFVLVTGIPLPEQHLDNVLASTETVIGSSKFELFDGSFHGAGDTLSAALTALLAAGNELGAAAQEALEYLDHSLGAGFRPGMGQLIPDRMFWAQPEEGTVAAAAAAAAEAEAAPEAQPAAPEAENQPPLEGFVMPLHDTKH</sequence>
<evidence type="ECO:0000256" key="1">
    <source>
        <dbReference type="SAM" id="MobiDB-lite"/>
    </source>
</evidence>
<name>A0A6A1R2V0_9BURK</name>
<dbReference type="GO" id="GO:0008972">
    <property type="term" value="F:phosphomethylpyrimidine kinase activity"/>
    <property type="evidence" value="ECO:0007669"/>
    <property type="project" value="TreeGrafter"/>
</dbReference>
<dbReference type="InterPro" id="IPR029056">
    <property type="entry name" value="Ribokinase-like"/>
</dbReference>
<dbReference type="RefSeq" id="WP_151043789.1">
    <property type="nucleotide sequence ID" value="NZ_CAUHBH010000010.1"/>
</dbReference>
<dbReference type="AlphaFoldDB" id="A0A6A1R2V0"/>
<dbReference type="PANTHER" id="PTHR20858">
    <property type="entry name" value="PHOSPHOMETHYLPYRIMIDINE KINASE"/>
    <property type="match status" value="1"/>
</dbReference>
<proteinExistence type="predicted"/>
<dbReference type="GO" id="GO:0005829">
    <property type="term" value="C:cytosol"/>
    <property type="evidence" value="ECO:0007669"/>
    <property type="project" value="TreeGrafter"/>
</dbReference>
<dbReference type="GO" id="GO:0008902">
    <property type="term" value="F:hydroxymethylpyrimidine kinase activity"/>
    <property type="evidence" value="ECO:0007669"/>
    <property type="project" value="TreeGrafter"/>
</dbReference>
<gene>
    <name evidence="3" type="ORF">F7P80_07740</name>
</gene>
<keyword evidence="3" id="KW-0808">Transferase</keyword>
<dbReference type="UniPathway" id="UPA00060">
    <property type="reaction ID" value="UER00138"/>
</dbReference>
<feature type="domain" description="Pyridoxamine kinase/Phosphomethylpyrimidine kinase" evidence="2">
    <location>
        <begin position="35"/>
        <end position="276"/>
    </location>
</feature>
<accession>A0A6A1R2V0</accession>
<evidence type="ECO:0000313" key="3">
    <source>
        <dbReference type="EMBL" id="KAB0586872.1"/>
    </source>
</evidence>
<dbReference type="PANTHER" id="PTHR20858:SF17">
    <property type="entry name" value="HYDROXYMETHYLPYRIMIDINE_PHOSPHOMETHYLPYRIMIDINE KINASE THI20-RELATED"/>
    <property type="match status" value="1"/>
</dbReference>
<protein>
    <submittedName>
        <fullName evidence="3">Hydroxymethylpyrimidine/phosphomethylpyrimidine kinase</fullName>
    </submittedName>
</protein>
<keyword evidence="3" id="KW-0418">Kinase</keyword>
<dbReference type="Gene3D" id="3.40.1190.20">
    <property type="match status" value="1"/>
</dbReference>
<organism evidence="3">
    <name type="scientific">Comamonas kerstersii</name>
    <dbReference type="NCBI Taxonomy" id="225992"/>
    <lineage>
        <taxon>Bacteria</taxon>
        <taxon>Pseudomonadati</taxon>
        <taxon>Pseudomonadota</taxon>
        <taxon>Betaproteobacteria</taxon>
        <taxon>Burkholderiales</taxon>
        <taxon>Comamonadaceae</taxon>
        <taxon>Comamonas</taxon>
    </lineage>
</organism>
<dbReference type="GO" id="GO:0009229">
    <property type="term" value="P:thiamine diphosphate biosynthetic process"/>
    <property type="evidence" value="ECO:0007669"/>
    <property type="project" value="UniProtKB-UniPathway"/>
</dbReference>
<evidence type="ECO:0000259" key="2">
    <source>
        <dbReference type="Pfam" id="PF08543"/>
    </source>
</evidence>
<feature type="region of interest" description="Disordered" evidence="1">
    <location>
        <begin position="296"/>
        <end position="333"/>
    </location>
</feature>
<comment type="caution">
    <text evidence="3">The sequence shown here is derived from an EMBL/GenBank/DDBJ whole genome shotgun (WGS) entry which is preliminary data.</text>
</comment>
<dbReference type="EMBL" id="VZOT01000004">
    <property type="protein sequence ID" value="KAB0586872.1"/>
    <property type="molecule type" value="Genomic_DNA"/>
</dbReference>
<dbReference type="GO" id="GO:0009228">
    <property type="term" value="P:thiamine biosynthetic process"/>
    <property type="evidence" value="ECO:0007669"/>
    <property type="project" value="TreeGrafter"/>
</dbReference>
<dbReference type="InterPro" id="IPR013749">
    <property type="entry name" value="PM/HMP-P_kinase-1"/>
</dbReference>
<reference evidence="3" key="1">
    <citation type="submission" date="2019-09" db="EMBL/GenBank/DDBJ databases">
        <title>Draft genome sequences of 48 bacterial type strains from the CCUG.</title>
        <authorList>
            <person name="Tunovic T."/>
            <person name="Pineiro-Iglesias B."/>
            <person name="Unosson C."/>
            <person name="Inganas E."/>
            <person name="Ohlen M."/>
            <person name="Cardew S."/>
            <person name="Jensie-Markopoulos S."/>
            <person name="Salva-Serra F."/>
            <person name="Jaen-Luchoro D."/>
            <person name="Karlsson R."/>
            <person name="Svensson-Stadler L."/>
            <person name="Chun J."/>
            <person name="Moore E."/>
        </authorList>
    </citation>
    <scope>NUCLEOTIDE SEQUENCE</scope>
    <source>
        <strain evidence="3">CCUG 15333</strain>
    </source>
</reference>
<dbReference type="Pfam" id="PF08543">
    <property type="entry name" value="Phos_pyr_kin"/>
    <property type="match status" value="1"/>
</dbReference>
<feature type="compositionally biased region" description="Low complexity" evidence="1">
    <location>
        <begin position="296"/>
        <end position="320"/>
    </location>
</feature>
<dbReference type="SUPFAM" id="SSF53613">
    <property type="entry name" value="Ribokinase-like"/>
    <property type="match status" value="1"/>
</dbReference>